<comment type="caution">
    <text evidence="10">The sequence shown here is derived from an EMBL/GenBank/DDBJ whole genome shotgun (WGS) entry which is preliminary data.</text>
</comment>
<dbReference type="SUPFAM" id="SSF52833">
    <property type="entry name" value="Thioredoxin-like"/>
    <property type="match status" value="1"/>
</dbReference>
<evidence type="ECO:0000313" key="10">
    <source>
        <dbReference type="EMBL" id="TWI60886.1"/>
    </source>
</evidence>
<feature type="signal peptide" evidence="7">
    <location>
        <begin position="1"/>
        <end position="22"/>
    </location>
</feature>
<evidence type="ECO:0000256" key="5">
    <source>
        <dbReference type="ARBA" id="ARBA00023157"/>
    </source>
</evidence>
<dbReference type="InterPro" id="IPR033954">
    <property type="entry name" value="DiS-bond_Isoase_DsbC/G"/>
</dbReference>
<dbReference type="GO" id="GO:0042597">
    <property type="term" value="C:periplasmic space"/>
    <property type="evidence" value="ECO:0007669"/>
    <property type="project" value="UniProtKB-SubCell"/>
</dbReference>
<evidence type="ECO:0000256" key="2">
    <source>
        <dbReference type="ARBA" id="ARBA00009813"/>
    </source>
</evidence>
<dbReference type="InterPro" id="IPR018950">
    <property type="entry name" value="DiS-bond_isomerase_DsbC/G_N"/>
</dbReference>
<evidence type="ECO:0000259" key="8">
    <source>
        <dbReference type="Pfam" id="PF10411"/>
    </source>
</evidence>
<evidence type="ECO:0000256" key="1">
    <source>
        <dbReference type="ARBA" id="ARBA00004418"/>
    </source>
</evidence>
<dbReference type="EMBL" id="VLLB01000013">
    <property type="protein sequence ID" value="TWI60886.1"/>
    <property type="molecule type" value="Genomic_DNA"/>
</dbReference>
<comment type="similarity">
    <text evidence="2 7">Belongs to the thioredoxin family. DsbC subfamily.</text>
</comment>
<dbReference type="PANTHER" id="PTHR35272:SF3">
    <property type="entry name" value="THIOL:DISULFIDE INTERCHANGE PROTEIN DSBC"/>
    <property type="match status" value="1"/>
</dbReference>
<feature type="domain" description="Disulphide bond isomerase DsbC/G N-terminal" evidence="8">
    <location>
        <begin position="25"/>
        <end position="90"/>
    </location>
</feature>
<dbReference type="InterPro" id="IPR009094">
    <property type="entry name" value="DiS-bond_isomerase_DsbC/G_N_sf"/>
</dbReference>
<name>A0A562QXM5_9BURK</name>
<comment type="subcellular location">
    <subcellularLocation>
        <location evidence="1 7">Periplasm</location>
    </subcellularLocation>
</comment>
<keyword evidence="11" id="KW-1185">Reference proteome</keyword>
<evidence type="ECO:0000256" key="4">
    <source>
        <dbReference type="ARBA" id="ARBA00022764"/>
    </source>
</evidence>
<organism evidence="10 11">
    <name type="scientific">Pseudoduganella lurida</name>
    <dbReference type="NCBI Taxonomy" id="1036180"/>
    <lineage>
        <taxon>Bacteria</taxon>
        <taxon>Pseudomonadati</taxon>
        <taxon>Pseudomonadota</taxon>
        <taxon>Betaproteobacteria</taxon>
        <taxon>Burkholderiales</taxon>
        <taxon>Oxalobacteraceae</taxon>
        <taxon>Telluria group</taxon>
        <taxon>Pseudoduganella</taxon>
    </lineage>
</organism>
<comment type="function">
    <text evidence="7">Required for disulfide bond formation in some periplasmic proteins. Acts by transferring its disulfide bond to other proteins and is reduced in the process.</text>
</comment>
<dbReference type="InterPro" id="IPR012336">
    <property type="entry name" value="Thioredoxin-like_fold"/>
</dbReference>
<keyword evidence="4 7" id="KW-0574">Periplasm</keyword>
<dbReference type="RefSeq" id="WP_145652903.1">
    <property type="nucleotide sequence ID" value="NZ_VLLB01000013.1"/>
</dbReference>
<dbReference type="InterPro" id="IPR017937">
    <property type="entry name" value="Thioredoxin_CS"/>
</dbReference>
<sequence length="242" mass="26508">MNTMKSGLVLAMSALLMSCAGAENSVEATIRKNVEPKLGEGIKIDSVRETPYAGLYEIRVGPEIRYTDKTGSYLIVGHVFDLKSGSDLTAARIDEVTRIKFSELPVELALKSVKGDGKRVIAVFEDPNCGYCKRFRKDTLAKLDNITVYTFMFNILSPDSTVKSKNIWCSADRSKAWDEWMIEGKQAPAAPDDCKTPNDKVLALGEKLGLEGTPAVFFADGSRIPGVVDAATMERKFAAIKQ</sequence>
<dbReference type="Gene3D" id="3.40.30.10">
    <property type="entry name" value="Glutaredoxin"/>
    <property type="match status" value="1"/>
</dbReference>
<dbReference type="PANTHER" id="PTHR35272">
    <property type="entry name" value="THIOL:DISULFIDE INTERCHANGE PROTEIN DSBC-RELATED"/>
    <property type="match status" value="1"/>
</dbReference>
<dbReference type="CDD" id="cd03020">
    <property type="entry name" value="DsbA_DsbC_DsbG"/>
    <property type="match status" value="1"/>
</dbReference>
<dbReference type="Pfam" id="PF10411">
    <property type="entry name" value="DsbC_N"/>
    <property type="match status" value="1"/>
</dbReference>
<feature type="domain" description="Thioredoxin-like fold" evidence="9">
    <location>
        <begin position="113"/>
        <end position="235"/>
    </location>
</feature>
<proteinExistence type="inferred from homology"/>
<feature type="chain" id="PRO_5022272331" description="Thiol:disulfide interchange protein" evidence="7">
    <location>
        <begin position="23"/>
        <end position="242"/>
    </location>
</feature>
<keyword evidence="3 7" id="KW-0732">Signal</keyword>
<dbReference type="SUPFAM" id="SSF54423">
    <property type="entry name" value="DsbC/DsbG N-terminal domain-like"/>
    <property type="match status" value="1"/>
</dbReference>
<dbReference type="InterPro" id="IPR051470">
    <property type="entry name" value="Thiol:disulfide_interchange"/>
</dbReference>
<evidence type="ECO:0000256" key="6">
    <source>
        <dbReference type="ARBA" id="ARBA00023284"/>
    </source>
</evidence>
<evidence type="ECO:0000256" key="7">
    <source>
        <dbReference type="RuleBase" id="RU364038"/>
    </source>
</evidence>
<dbReference type="InterPro" id="IPR036249">
    <property type="entry name" value="Thioredoxin-like_sf"/>
</dbReference>
<dbReference type="Pfam" id="PF13098">
    <property type="entry name" value="Thioredoxin_2"/>
    <property type="match status" value="1"/>
</dbReference>
<dbReference type="OrthoDB" id="12976at2"/>
<evidence type="ECO:0000256" key="3">
    <source>
        <dbReference type="ARBA" id="ARBA00022729"/>
    </source>
</evidence>
<dbReference type="Gene3D" id="3.10.450.70">
    <property type="entry name" value="Disulphide bond isomerase, DsbC/G, N-terminal"/>
    <property type="match status" value="1"/>
</dbReference>
<protein>
    <recommendedName>
        <fullName evidence="7">Thiol:disulfide interchange protein</fullName>
    </recommendedName>
</protein>
<dbReference type="Proteomes" id="UP000318431">
    <property type="component" value="Unassembled WGS sequence"/>
</dbReference>
<dbReference type="PROSITE" id="PS51257">
    <property type="entry name" value="PROKAR_LIPOPROTEIN"/>
    <property type="match status" value="1"/>
</dbReference>
<dbReference type="PROSITE" id="PS00194">
    <property type="entry name" value="THIOREDOXIN_1"/>
    <property type="match status" value="1"/>
</dbReference>
<keyword evidence="6 7" id="KW-0676">Redox-active center</keyword>
<reference evidence="10 11" key="1">
    <citation type="journal article" date="2015" name="Stand. Genomic Sci.">
        <title>Genomic Encyclopedia of Bacterial and Archaeal Type Strains, Phase III: the genomes of soil and plant-associated and newly described type strains.</title>
        <authorList>
            <person name="Whitman W.B."/>
            <person name="Woyke T."/>
            <person name="Klenk H.P."/>
            <person name="Zhou Y."/>
            <person name="Lilburn T.G."/>
            <person name="Beck B.J."/>
            <person name="De Vos P."/>
            <person name="Vandamme P."/>
            <person name="Eisen J.A."/>
            <person name="Garrity G."/>
            <person name="Hugenholtz P."/>
            <person name="Kyrpides N.C."/>
        </authorList>
    </citation>
    <scope>NUCLEOTIDE SEQUENCE [LARGE SCALE GENOMIC DNA]</scope>
    <source>
        <strain evidence="10 11">CGMCC 1.10822</strain>
    </source>
</reference>
<evidence type="ECO:0000313" key="11">
    <source>
        <dbReference type="Proteomes" id="UP000318431"/>
    </source>
</evidence>
<evidence type="ECO:0000259" key="9">
    <source>
        <dbReference type="Pfam" id="PF13098"/>
    </source>
</evidence>
<gene>
    <name evidence="10" type="ORF">IP91_04849</name>
</gene>
<accession>A0A562QXM5</accession>
<dbReference type="AlphaFoldDB" id="A0A562QXM5"/>
<keyword evidence="5" id="KW-1015">Disulfide bond</keyword>